<evidence type="ECO:0000313" key="9">
    <source>
        <dbReference type="EMBL" id="MZR15018.1"/>
    </source>
</evidence>
<evidence type="ECO:0000313" key="10">
    <source>
        <dbReference type="Proteomes" id="UP000467322"/>
    </source>
</evidence>
<feature type="transmembrane region" description="Helical" evidence="7">
    <location>
        <begin position="6"/>
        <end position="22"/>
    </location>
</feature>
<feature type="transmembrane region" description="Helical" evidence="7">
    <location>
        <begin position="27"/>
        <end position="45"/>
    </location>
</feature>
<dbReference type="EMBL" id="WTUX01000021">
    <property type="protein sequence ID" value="MZR15018.1"/>
    <property type="molecule type" value="Genomic_DNA"/>
</dbReference>
<dbReference type="GO" id="GO:0016020">
    <property type="term" value="C:membrane"/>
    <property type="evidence" value="ECO:0007669"/>
    <property type="project" value="UniProtKB-SubCell"/>
</dbReference>
<dbReference type="PRINTS" id="PR01434">
    <property type="entry name" value="NADHDHGNASE5"/>
</dbReference>
<dbReference type="AlphaFoldDB" id="A0A845M8C6"/>
<dbReference type="GO" id="GO:0015990">
    <property type="term" value="P:electron transport coupled proton transport"/>
    <property type="evidence" value="ECO:0007669"/>
    <property type="project" value="TreeGrafter"/>
</dbReference>
<evidence type="ECO:0000256" key="1">
    <source>
        <dbReference type="ARBA" id="ARBA00002378"/>
    </source>
</evidence>
<evidence type="ECO:0000256" key="7">
    <source>
        <dbReference type="SAM" id="Phobius"/>
    </source>
</evidence>
<keyword evidence="10" id="KW-1185">Reference proteome</keyword>
<feature type="transmembrane region" description="Helical" evidence="7">
    <location>
        <begin position="601"/>
        <end position="619"/>
    </location>
</feature>
<proteinExistence type="predicted"/>
<organism evidence="9 10">
    <name type="scientific">Maritimibacter harenae</name>
    <dbReference type="NCBI Taxonomy" id="2606218"/>
    <lineage>
        <taxon>Bacteria</taxon>
        <taxon>Pseudomonadati</taxon>
        <taxon>Pseudomonadota</taxon>
        <taxon>Alphaproteobacteria</taxon>
        <taxon>Rhodobacterales</taxon>
        <taxon>Roseobacteraceae</taxon>
        <taxon>Maritimibacter</taxon>
    </lineage>
</organism>
<sequence length="620" mass="62247">MIWAPVLIPALAGLVIWAVGGGRVRLGVLGTGAALLTLAATWAAGDATGGFDWAGTLSLTVALPPMAQAVAVTTGAVTVAVMIFAASHEEEAGLARLIGLLLVFTGGMELVVIASDLLTLLIGWEIVGACSWALIAHHWRAEAPGRSATYAFVMTRTGDLGLFLALFVTYTATGGAAYADLAALDGGPLTLAAAGILVAAVSKAGQLPFAPWLFRAMDGPTSVSAHLHSATMVAAGAYLLARLHPQLAPATGFAPAAMAVGLVTAILAGVAAVRQMHAKKVLAGSTSSHMGLMIAAVGAGFPGVAILHLLVHAAMKAALFFVAGIAKHAAGTFDLREMRLGRALPIVAALAAIAALSLAAVPPLSGGWSKEEVMKALEHAGLLSAAAGILAGGISAAYATRFAVMAFWPDAPRGETSGRGENAALALVGAAVVGLSALWFPPVHDAAAQALGATLPEGSTAGLVAAQVAVALGVVTGLYLARNPGEAPEADWFGLPGLIDAAVTRPALAVSMWASRVDDGWVDKVVTRSATGLAGRATGADTGWIDLIPRGSAGLARRMAGGAQRSDARGLPAMLSDGSARMVGHAGADAGRAQTGLSHHYYAILVAGLALAVLFLIFGA</sequence>
<feature type="transmembrane region" description="Helical" evidence="7">
    <location>
        <begin position="253"/>
        <end position="272"/>
    </location>
</feature>
<feature type="transmembrane region" description="Helical" evidence="7">
    <location>
        <begin position="382"/>
        <end position="408"/>
    </location>
</feature>
<accession>A0A845M8C6</accession>
<comment type="function">
    <text evidence="1">NDH-1 shuttles electrons from NADH, via FMN and iron-sulfur (Fe-S) centers, to quinones in the respiratory chain. The immediate electron acceptor for the enzyme in this species is believed to be ubiquinone. Couples the redox reaction to proton translocation (for every two electrons transferred, four hydrogen ions are translocated across the cytoplasmic membrane), and thus conserves the redox energy in a proton gradient.</text>
</comment>
<dbReference type="GO" id="GO:0012505">
    <property type="term" value="C:endomembrane system"/>
    <property type="evidence" value="ECO:0007669"/>
    <property type="project" value="UniProtKB-SubCell"/>
</dbReference>
<feature type="transmembrane region" description="Helical" evidence="7">
    <location>
        <begin position="420"/>
        <end position="440"/>
    </location>
</feature>
<evidence type="ECO:0000256" key="2">
    <source>
        <dbReference type="ARBA" id="ARBA00004127"/>
    </source>
</evidence>
<dbReference type="InterPro" id="IPR001750">
    <property type="entry name" value="ND/Mrp_TM"/>
</dbReference>
<dbReference type="RefSeq" id="WP_161353369.1">
    <property type="nucleotide sequence ID" value="NZ_WTUX01000021.1"/>
</dbReference>
<feature type="transmembrane region" description="Helical" evidence="7">
    <location>
        <begin position="460"/>
        <end position="481"/>
    </location>
</feature>
<feature type="transmembrane region" description="Helical" evidence="7">
    <location>
        <begin position="292"/>
        <end position="311"/>
    </location>
</feature>
<dbReference type="Pfam" id="PF00361">
    <property type="entry name" value="Proton_antipo_M"/>
    <property type="match status" value="1"/>
</dbReference>
<feature type="transmembrane region" description="Helical" evidence="7">
    <location>
        <begin position="160"/>
        <end position="179"/>
    </location>
</feature>
<evidence type="ECO:0000259" key="8">
    <source>
        <dbReference type="Pfam" id="PF00361"/>
    </source>
</evidence>
<feature type="transmembrane region" description="Helical" evidence="7">
    <location>
        <begin position="97"/>
        <end position="115"/>
    </location>
</feature>
<protein>
    <submittedName>
        <fullName evidence="9">NADH-quinone oxidoreductase subunit L</fullName>
    </submittedName>
</protein>
<comment type="subcellular location">
    <subcellularLocation>
        <location evidence="2">Endomembrane system</location>
        <topology evidence="2">Multi-pass membrane protein</topology>
    </subcellularLocation>
    <subcellularLocation>
        <location evidence="6">Membrane</location>
        <topology evidence="6">Multi-pass membrane protein</topology>
    </subcellularLocation>
</comment>
<dbReference type="GO" id="GO:0042773">
    <property type="term" value="P:ATP synthesis coupled electron transport"/>
    <property type="evidence" value="ECO:0007669"/>
    <property type="project" value="InterPro"/>
</dbReference>
<feature type="transmembrane region" description="Helical" evidence="7">
    <location>
        <begin position="343"/>
        <end position="362"/>
    </location>
</feature>
<feature type="transmembrane region" description="Helical" evidence="7">
    <location>
        <begin position="191"/>
        <end position="214"/>
    </location>
</feature>
<comment type="caution">
    <text evidence="9">The sequence shown here is derived from an EMBL/GenBank/DDBJ whole genome shotgun (WGS) entry which is preliminary data.</text>
</comment>
<gene>
    <name evidence="9" type="ORF">GQE99_18515</name>
</gene>
<feature type="domain" description="NADH:quinone oxidoreductase/Mrp antiporter transmembrane" evidence="8">
    <location>
        <begin position="114"/>
        <end position="383"/>
    </location>
</feature>
<evidence type="ECO:0000256" key="3">
    <source>
        <dbReference type="ARBA" id="ARBA00022692"/>
    </source>
</evidence>
<name>A0A845M8C6_9RHOB</name>
<keyword evidence="4 7" id="KW-1133">Transmembrane helix</keyword>
<feature type="transmembrane region" description="Helical" evidence="7">
    <location>
        <begin position="65"/>
        <end position="85"/>
    </location>
</feature>
<dbReference type="Proteomes" id="UP000467322">
    <property type="component" value="Unassembled WGS sequence"/>
</dbReference>
<dbReference type="GO" id="GO:0008137">
    <property type="term" value="F:NADH dehydrogenase (ubiquinone) activity"/>
    <property type="evidence" value="ECO:0007669"/>
    <property type="project" value="InterPro"/>
</dbReference>
<evidence type="ECO:0000256" key="4">
    <source>
        <dbReference type="ARBA" id="ARBA00022989"/>
    </source>
</evidence>
<evidence type="ECO:0000256" key="5">
    <source>
        <dbReference type="ARBA" id="ARBA00023136"/>
    </source>
</evidence>
<reference evidence="9 10" key="1">
    <citation type="submission" date="2019-12" db="EMBL/GenBank/DDBJ databases">
        <title>Maritimibacter sp. nov. sp. isolated from sea sand.</title>
        <authorList>
            <person name="Kim J."/>
            <person name="Jeong S.E."/>
            <person name="Jung H.S."/>
            <person name="Jeon C.O."/>
        </authorList>
    </citation>
    <scope>NUCLEOTIDE SEQUENCE [LARGE SCALE GENOMIC DNA]</scope>
    <source>
        <strain evidence="9 10">DP07</strain>
    </source>
</reference>
<dbReference type="InterPro" id="IPR003945">
    <property type="entry name" value="NU5C-like"/>
</dbReference>
<feature type="transmembrane region" description="Helical" evidence="7">
    <location>
        <begin position="121"/>
        <end position="139"/>
    </location>
</feature>
<dbReference type="PANTHER" id="PTHR42829:SF2">
    <property type="entry name" value="NADH-UBIQUINONE OXIDOREDUCTASE CHAIN 5"/>
    <property type="match status" value="1"/>
</dbReference>
<dbReference type="GO" id="GO:0003954">
    <property type="term" value="F:NADH dehydrogenase activity"/>
    <property type="evidence" value="ECO:0007669"/>
    <property type="project" value="TreeGrafter"/>
</dbReference>
<evidence type="ECO:0000256" key="6">
    <source>
        <dbReference type="RuleBase" id="RU000320"/>
    </source>
</evidence>
<keyword evidence="3 6" id="KW-0812">Transmembrane</keyword>
<keyword evidence="5 7" id="KW-0472">Membrane</keyword>
<dbReference type="PANTHER" id="PTHR42829">
    <property type="entry name" value="NADH-UBIQUINONE OXIDOREDUCTASE CHAIN 5"/>
    <property type="match status" value="1"/>
</dbReference>